<feature type="region of interest" description="Disordered" evidence="1">
    <location>
        <begin position="411"/>
        <end position="491"/>
    </location>
</feature>
<sequence length="555" mass="60722">MANAAVTQEMRHHGWNIRLFATEYATEFAGVFQPPHNTTMTFAALVEELQLCFQLPERPGLGSLPWDSLGFAYMGLDDPPETVAVADAPVPPYACPPLVIGRDGRQQLVPPPPEPDPMQRVTSQAPAAKYHLFTHDDAACALTDSSTLEEHLRGGCAKHIPKPTRRRHARFIPSNARAVDPRFAGMPFRRKAKAGGSRSGSQSPTKRSASSSPRKDVADDDPTGDDDVSNIVAPPDMAISMAEAGQMKRKFRDNVFVSAGKCAITGKGRSWCISPIAGPGLEACHIIPQIQYYTYPLPGVDVQDVESTQPRALAELWYSTWRPSNGILLASHLHAAFDSRLLSIHPVTKIIRVFMPYDMIAEFHGRKASLPSSVDLRAIRHHYDMCCIENMTALVRGDIMSPSLVAESVSAASGTVSPFEERSVSRARTALGPVAERPQDESDVGRGSGDPSKRPRVGGADDGDGLPPLTDASSQETDVQPSRRKRRRTDDDLSMAWVCPSLEQLLARAKHGDWPSGTGSDDEDGLGDECWDGHLTPWNKRRFLGGVDYELRKYM</sequence>
<accession>A0A1J7IZY8</accession>
<evidence type="ECO:0000313" key="3">
    <source>
        <dbReference type="EMBL" id="OIW23176.1"/>
    </source>
</evidence>
<feature type="compositionally biased region" description="Basic residues" evidence="1">
    <location>
        <begin position="159"/>
        <end position="170"/>
    </location>
</feature>
<dbReference type="Proteomes" id="UP000182658">
    <property type="component" value="Unassembled WGS sequence"/>
</dbReference>
<dbReference type="InParanoid" id="A0A1J7IZY8"/>
<feature type="compositionally biased region" description="Polar residues" evidence="1">
    <location>
        <begin position="199"/>
        <end position="212"/>
    </location>
</feature>
<evidence type="ECO:0000313" key="4">
    <source>
        <dbReference type="Proteomes" id="UP000182658"/>
    </source>
</evidence>
<evidence type="ECO:0000256" key="1">
    <source>
        <dbReference type="SAM" id="MobiDB-lite"/>
    </source>
</evidence>
<dbReference type="EMBL" id="KV875108">
    <property type="protein sequence ID" value="OIW23176.1"/>
    <property type="molecule type" value="Genomic_DNA"/>
</dbReference>
<evidence type="ECO:0000259" key="2">
    <source>
        <dbReference type="Pfam" id="PF13391"/>
    </source>
</evidence>
<gene>
    <name evidence="3" type="ORF">CONLIGDRAFT_605842</name>
</gene>
<name>A0A1J7IZY8_9PEZI</name>
<proteinExistence type="predicted"/>
<feature type="compositionally biased region" description="Acidic residues" evidence="1">
    <location>
        <begin position="218"/>
        <end position="228"/>
    </location>
</feature>
<dbReference type="AlphaFoldDB" id="A0A1J7IZY8"/>
<dbReference type="Pfam" id="PF13391">
    <property type="entry name" value="HNH_2"/>
    <property type="match status" value="1"/>
</dbReference>
<dbReference type="InterPro" id="IPR003615">
    <property type="entry name" value="HNH_nuc"/>
</dbReference>
<protein>
    <recommendedName>
        <fullName evidence="2">HNH nuclease domain-containing protein</fullName>
    </recommendedName>
</protein>
<organism evidence="3 4">
    <name type="scientific">Coniochaeta ligniaria NRRL 30616</name>
    <dbReference type="NCBI Taxonomy" id="1408157"/>
    <lineage>
        <taxon>Eukaryota</taxon>
        <taxon>Fungi</taxon>
        <taxon>Dikarya</taxon>
        <taxon>Ascomycota</taxon>
        <taxon>Pezizomycotina</taxon>
        <taxon>Sordariomycetes</taxon>
        <taxon>Sordariomycetidae</taxon>
        <taxon>Coniochaetales</taxon>
        <taxon>Coniochaetaceae</taxon>
        <taxon>Coniochaeta</taxon>
    </lineage>
</organism>
<reference evidence="3 4" key="1">
    <citation type="submission" date="2016-10" db="EMBL/GenBank/DDBJ databases">
        <title>Draft genome sequence of Coniochaeta ligniaria NRRL30616, a lignocellulolytic fungus for bioabatement of inhibitors in plant biomass hydrolysates.</title>
        <authorList>
            <consortium name="DOE Joint Genome Institute"/>
            <person name="Jimenez D.J."/>
            <person name="Hector R.E."/>
            <person name="Riley R."/>
            <person name="Sun H."/>
            <person name="Grigoriev I.V."/>
            <person name="Van Elsas J.D."/>
            <person name="Nichols N.N."/>
        </authorList>
    </citation>
    <scope>NUCLEOTIDE SEQUENCE [LARGE SCALE GENOMIC DNA]</scope>
    <source>
        <strain evidence="3 4">NRRL 30616</strain>
    </source>
</reference>
<feature type="region of interest" description="Disordered" evidence="1">
    <location>
        <begin position="157"/>
        <end position="232"/>
    </location>
</feature>
<feature type="domain" description="HNH nuclease" evidence="2">
    <location>
        <begin position="262"/>
        <end position="345"/>
    </location>
</feature>
<keyword evidence="4" id="KW-1185">Reference proteome</keyword>
<dbReference type="OrthoDB" id="2142759at2759"/>